<evidence type="ECO:0000313" key="8">
    <source>
        <dbReference type="Proteomes" id="UP001147148"/>
    </source>
</evidence>
<dbReference type="InterPro" id="IPR011013">
    <property type="entry name" value="Gal_mutarotase_sf_dom"/>
</dbReference>
<dbReference type="SUPFAM" id="SSF74650">
    <property type="entry name" value="Galactose mutarotase-like"/>
    <property type="match status" value="1"/>
</dbReference>
<dbReference type="InterPro" id="IPR014718">
    <property type="entry name" value="GH-type_carb-bd"/>
</dbReference>
<dbReference type="CDD" id="cd09019">
    <property type="entry name" value="galactose_mutarotase_like"/>
    <property type="match status" value="1"/>
</dbReference>
<evidence type="ECO:0000256" key="2">
    <source>
        <dbReference type="ARBA" id="ARBA00014165"/>
    </source>
</evidence>
<comment type="similarity">
    <text evidence="1">Belongs to the aldose epimerase family.</text>
</comment>
<evidence type="ECO:0000256" key="3">
    <source>
        <dbReference type="ARBA" id="ARBA00023235"/>
    </source>
</evidence>
<dbReference type="InterPro" id="IPR018052">
    <property type="entry name" value="Ald1_epimerase_CS"/>
</dbReference>
<evidence type="ECO:0000256" key="1">
    <source>
        <dbReference type="ARBA" id="ARBA00006206"/>
    </source>
</evidence>
<comment type="caution">
    <text evidence="7">The sequence shown here is derived from an EMBL/GenBank/DDBJ whole genome shotgun (WGS) entry which is preliminary data.</text>
</comment>
<dbReference type="EMBL" id="JAPDSH010000002">
    <property type="protein sequence ID" value="MDF0479511.1"/>
    <property type="molecule type" value="Genomic_DNA"/>
</dbReference>
<dbReference type="RefSeq" id="WP_275471136.1">
    <property type="nucleotide sequence ID" value="NZ_JAPDSH010000002.1"/>
</dbReference>
<evidence type="ECO:0000256" key="5">
    <source>
        <dbReference type="ARBA" id="ARBA00032300"/>
    </source>
</evidence>
<dbReference type="PANTHER" id="PTHR10091:SF0">
    <property type="entry name" value="GALACTOSE MUTAROTASE"/>
    <property type="match status" value="1"/>
</dbReference>
<proteinExistence type="inferred from homology"/>
<dbReference type="Pfam" id="PF01263">
    <property type="entry name" value="Aldose_epim"/>
    <property type="match status" value="1"/>
</dbReference>
<keyword evidence="4" id="KW-0119">Carbohydrate metabolism</keyword>
<sequence length="336" mass="37819">MTDTIKAIKSSNTDLEYVTLRRDGRQLTTTNYGARLTSFCVPDCHGKLTDIILGFDYEEDLLKDQACFGATVGPVAGRIKNSSWNDCHFSEDENGHTLHSGEMGWQNRIWESSVIEKLDYIGVSYRLVDKQAVGFGSDFDARVDYLLYDEGRLEMVYYVTPSAKTIVNPTNHSYFNLSGNGIETIRTHYLTVKADKILLTDDELIPTGEVKDVKGTAFDFTHSRLLETSLEQLYTGLDTTFVLNDETDGPSLSLFHPQTGIELSIETERKALVIYSSGGMAETAMMNGYPMKEYRGLAIEPQEHPDACHHNDFPSIIAEKGQEKIYRTTYRTAVRK</sequence>
<dbReference type="PROSITE" id="PS00545">
    <property type="entry name" value="ALDOSE_1_EPIMERASE"/>
    <property type="match status" value="1"/>
</dbReference>
<dbReference type="PANTHER" id="PTHR10091">
    <property type="entry name" value="ALDOSE-1-EPIMERASE"/>
    <property type="match status" value="1"/>
</dbReference>
<organism evidence="7 8">
    <name type="scientific">Vagococcus proximus</name>
    <dbReference type="NCBI Taxonomy" id="2991417"/>
    <lineage>
        <taxon>Bacteria</taxon>
        <taxon>Bacillati</taxon>
        <taxon>Bacillota</taxon>
        <taxon>Bacilli</taxon>
        <taxon>Lactobacillales</taxon>
        <taxon>Enterococcaceae</taxon>
        <taxon>Vagococcus</taxon>
    </lineage>
</organism>
<accession>A0ABT5X0M8</accession>
<dbReference type="InterPro" id="IPR047215">
    <property type="entry name" value="Galactose_mutarotase-like"/>
</dbReference>
<name>A0ABT5X0M8_9ENTE</name>
<evidence type="ECO:0000256" key="6">
    <source>
        <dbReference type="ARBA" id="ARBA00033373"/>
    </source>
</evidence>
<reference evidence="7" key="1">
    <citation type="submission" date="2022-10" db="EMBL/GenBank/DDBJ databases">
        <title>Vagococcus sp. isolated from poultry meat.</title>
        <authorList>
            <person name="Johansson P."/>
            <person name="Bjorkroth J."/>
        </authorList>
    </citation>
    <scope>NUCLEOTIDE SEQUENCE</scope>
    <source>
        <strain evidence="7">PNs007</strain>
    </source>
</reference>
<dbReference type="InterPro" id="IPR008183">
    <property type="entry name" value="Aldose_1/G6P_1-epimerase"/>
</dbReference>
<gene>
    <name evidence="7" type="ORF">OL233_04340</name>
</gene>
<evidence type="ECO:0000256" key="4">
    <source>
        <dbReference type="ARBA" id="ARBA00023277"/>
    </source>
</evidence>
<evidence type="ECO:0000313" key="7">
    <source>
        <dbReference type="EMBL" id="MDF0479511.1"/>
    </source>
</evidence>
<keyword evidence="8" id="KW-1185">Reference proteome</keyword>
<dbReference type="Proteomes" id="UP001147148">
    <property type="component" value="Unassembled WGS sequence"/>
</dbReference>
<keyword evidence="3" id="KW-0413">Isomerase</keyword>
<dbReference type="Gene3D" id="2.70.98.10">
    <property type="match status" value="1"/>
</dbReference>
<protein>
    <recommendedName>
        <fullName evidence="2">Aldose 1-epimerase</fullName>
    </recommendedName>
    <alternativeName>
        <fullName evidence="6">Galactose mutarotase</fullName>
    </alternativeName>
    <alternativeName>
        <fullName evidence="5">Type-1 mutarotase</fullName>
    </alternativeName>
</protein>